<dbReference type="InterPro" id="IPR036388">
    <property type="entry name" value="WH-like_DNA-bd_sf"/>
</dbReference>
<feature type="domain" description="Helix-turn-helix type 11" evidence="1">
    <location>
        <begin position="8"/>
        <end position="61"/>
    </location>
</feature>
<accession>A0A2T0BCP8</accession>
<dbReference type="InterPro" id="IPR026881">
    <property type="entry name" value="WYL_dom"/>
</dbReference>
<dbReference type="PANTHER" id="PTHR34580">
    <property type="match status" value="1"/>
</dbReference>
<feature type="domain" description="WYL" evidence="2">
    <location>
        <begin position="140"/>
        <end position="202"/>
    </location>
</feature>
<dbReference type="Proteomes" id="UP000237798">
    <property type="component" value="Unassembled WGS sequence"/>
</dbReference>
<evidence type="ECO:0000313" key="4">
    <source>
        <dbReference type="EMBL" id="PRR81658.1"/>
    </source>
</evidence>
<gene>
    <name evidence="4" type="ORF">CLLU_30590</name>
</gene>
<dbReference type="InterPro" id="IPR057727">
    <property type="entry name" value="WCX_dom"/>
</dbReference>
<name>A0A2T0BCP8_9CLOT</name>
<dbReference type="Gene3D" id="1.10.10.10">
    <property type="entry name" value="Winged helix-like DNA-binding domain superfamily/Winged helix DNA-binding domain"/>
    <property type="match status" value="1"/>
</dbReference>
<dbReference type="RefSeq" id="WP_106010619.1">
    <property type="nucleotide sequence ID" value="NZ_JALCPJ010000049.1"/>
</dbReference>
<dbReference type="AlphaFoldDB" id="A0A2T0BCP8"/>
<proteinExistence type="predicted"/>
<dbReference type="PANTHER" id="PTHR34580:SF1">
    <property type="entry name" value="PROTEIN PAFC"/>
    <property type="match status" value="1"/>
</dbReference>
<dbReference type="EMBL" id="PVXP01000066">
    <property type="protein sequence ID" value="PRR81658.1"/>
    <property type="molecule type" value="Genomic_DNA"/>
</dbReference>
<dbReference type="OrthoDB" id="9767131at2"/>
<dbReference type="Pfam" id="PF25583">
    <property type="entry name" value="WCX"/>
    <property type="match status" value="1"/>
</dbReference>
<evidence type="ECO:0000259" key="3">
    <source>
        <dbReference type="Pfam" id="PF25583"/>
    </source>
</evidence>
<keyword evidence="5" id="KW-1185">Reference proteome</keyword>
<dbReference type="Pfam" id="PF13280">
    <property type="entry name" value="WYL"/>
    <property type="match status" value="1"/>
</dbReference>
<organism evidence="4 5">
    <name type="scientific">Clostridium luticellarii</name>
    <dbReference type="NCBI Taxonomy" id="1691940"/>
    <lineage>
        <taxon>Bacteria</taxon>
        <taxon>Bacillati</taxon>
        <taxon>Bacillota</taxon>
        <taxon>Clostridia</taxon>
        <taxon>Eubacteriales</taxon>
        <taxon>Clostridiaceae</taxon>
        <taxon>Clostridium</taxon>
    </lineage>
</organism>
<sequence length="311" mass="36524">MSKFSNLLDMIILLKSRGKMKCKDIAEELEVDERQVRKYKQDLELAGVNITSTTGIDGGYRLDGYDYLLNLNIKPEDLAVLNLANLQLKSMKFPYYKEFNILTDKISTVDRSNNKRCIQYFEKSARENINMKYKKETLDINYAVITQRKVYIEYFSLSSGLSSRTIHPYAIVSYKNSLYIIAFCEKRNEIRDFKISRIKEHKVLNSKFEMDKKFSLKEYMKNSFGIYRDDKLNLKLCIYKPMSYIVSEKIWVENQKIIWNDDESIIFEAIMSGKTEIVSWILSMGSNAKVLGPGELKKTIKEEIDKIIKYY</sequence>
<dbReference type="InterPro" id="IPR013196">
    <property type="entry name" value="HTH_11"/>
</dbReference>
<evidence type="ECO:0000313" key="5">
    <source>
        <dbReference type="Proteomes" id="UP000237798"/>
    </source>
</evidence>
<protein>
    <submittedName>
        <fullName evidence="4">HTH domain protein</fullName>
    </submittedName>
</protein>
<dbReference type="InterPro" id="IPR051534">
    <property type="entry name" value="CBASS_pafABC_assoc_protein"/>
</dbReference>
<reference evidence="4 5" key="1">
    <citation type="submission" date="2018-03" db="EMBL/GenBank/DDBJ databases">
        <title>Genome sequence of Clostridium luticellarii DSM 29923.</title>
        <authorList>
            <person name="Poehlein A."/>
            <person name="Daniel R."/>
        </authorList>
    </citation>
    <scope>NUCLEOTIDE SEQUENCE [LARGE SCALE GENOMIC DNA]</scope>
    <source>
        <strain evidence="4 5">DSM 29923</strain>
    </source>
</reference>
<dbReference type="Pfam" id="PF08279">
    <property type="entry name" value="HTH_11"/>
    <property type="match status" value="1"/>
</dbReference>
<feature type="domain" description="WCX" evidence="3">
    <location>
        <begin position="234"/>
        <end position="307"/>
    </location>
</feature>
<evidence type="ECO:0000259" key="2">
    <source>
        <dbReference type="Pfam" id="PF13280"/>
    </source>
</evidence>
<evidence type="ECO:0000259" key="1">
    <source>
        <dbReference type="Pfam" id="PF08279"/>
    </source>
</evidence>
<comment type="caution">
    <text evidence="4">The sequence shown here is derived from an EMBL/GenBank/DDBJ whole genome shotgun (WGS) entry which is preliminary data.</text>
</comment>
<dbReference type="PROSITE" id="PS52050">
    <property type="entry name" value="WYL"/>
    <property type="match status" value="1"/>
</dbReference>